<evidence type="ECO:0000256" key="2">
    <source>
        <dbReference type="ARBA" id="ARBA00023125"/>
    </source>
</evidence>
<dbReference type="InterPro" id="IPR016032">
    <property type="entry name" value="Sig_transdc_resp-reg_C-effctor"/>
</dbReference>
<protein>
    <submittedName>
        <fullName evidence="5">Regulatory LuxR family protein</fullName>
    </submittedName>
</protein>
<dbReference type="Proteomes" id="UP000228740">
    <property type="component" value="Unassembled WGS sequence"/>
</dbReference>
<dbReference type="InterPro" id="IPR036388">
    <property type="entry name" value="WH-like_DNA-bd_sf"/>
</dbReference>
<evidence type="ECO:0000259" key="4">
    <source>
        <dbReference type="PROSITE" id="PS50043"/>
    </source>
</evidence>
<organism evidence="5 6">
    <name type="scientific">Chryseobacterium geocarposphaerae</name>
    <dbReference type="NCBI Taxonomy" id="1416776"/>
    <lineage>
        <taxon>Bacteria</taxon>
        <taxon>Pseudomonadati</taxon>
        <taxon>Bacteroidota</taxon>
        <taxon>Flavobacteriia</taxon>
        <taxon>Flavobacteriales</taxon>
        <taxon>Weeksellaceae</taxon>
        <taxon>Chryseobacterium group</taxon>
        <taxon>Chryseobacterium</taxon>
    </lineage>
</organism>
<keyword evidence="1" id="KW-0805">Transcription regulation</keyword>
<dbReference type="Gene3D" id="3.30.450.20">
    <property type="entry name" value="PAS domain"/>
    <property type="match status" value="1"/>
</dbReference>
<dbReference type="SUPFAM" id="SSF46894">
    <property type="entry name" value="C-terminal effector domain of the bipartite response regulators"/>
    <property type="match status" value="1"/>
</dbReference>
<proteinExistence type="predicted"/>
<dbReference type="Gene3D" id="1.10.10.10">
    <property type="entry name" value="Winged helix-like DNA-binding domain superfamily/Winged helix DNA-binding domain"/>
    <property type="match status" value="1"/>
</dbReference>
<keyword evidence="2" id="KW-0238">DNA-binding</keyword>
<dbReference type="GO" id="GO:0006355">
    <property type="term" value="P:regulation of DNA-templated transcription"/>
    <property type="evidence" value="ECO:0007669"/>
    <property type="project" value="InterPro"/>
</dbReference>
<dbReference type="PANTHER" id="PTHR44688:SF16">
    <property type="entry name" value="DNA-BINDING TRANSCRIPTIONAL ACTIVATOR DEVR_DOSR"/>
    <property type="match status" value="1"/>
</dbReference>
<dbReference type="GO" id="GO:0003677">
    <property type="term" value="F:DNA binding"/>
    <property type="evidence" value="ECO:0007669"/>
    <property type="project" value="UniProtKB-KW"/>
</dbReference>
<dbReference type="PANTHER" id="PTHR44688">
    <property type="entry name" value="DNA-BINDING TRANSCRIPTIONAL ACTIVATOR DEVR_DOSR"/>
    <property type="match status" value="1"/>
</dbReference>
<evidence type="ECO:0000313" key="6">
    <source>
        <dbReference type="Proteomes" id="UP000228740"/>
    </source>
</evidence>
<accession>A0A2M9C7Q9</accession>
<keyword evidence="3" id="KW-0804">Transcription</keyword>
<dbReference type="RefSeq" id="WP_100375573.1">
    <property type="nucleotide sequence ID" value="NZ_PGFD01000001.1"/>
</dbReference>
<dbReference type="PROSITE" id="PS50043">
    <property type="entry name" value="HTH_LUXR_2"/>
    <property type="match status" value="1"/>
</dbReference>
<reference evidence="5 6" key="1">
    <citation type="submission" date="2017-11" db="EMBL/GenBank/DDBJ databases">
        <title>Genomic Encyclopedia of Archaeal and Bacterial Type Strains, Phase II (KMG-II): From Individual Species to Whole Genera.</title>
        <authorList>
            <person name="Goeker M."/>
        </authorList>
    </citation>
    <scope>NUCLEOTIDE SEQUENCE [LARGE SCALE GENOMIC DNA]</scope>
    <source>
        <strain evidence="5 6">DSM 27617</strain>
    </source>
</reference>
<dbReference type="CDD" id="cd06170">
    <property type="entry name" value="LuxR_C_like"/>
    <property type="match status" value="1"/>
</dbReference>
<dbReference type="PRINTS" id="PR00038">
    <property type="entry name" value="HTHLUXR"/>
</dbReference>
<dbReference type="OrthoDB" id="965844at2"/>
<evidence type="ECO:0000256" key="3">
    <source>
        <dbReference type="ARBA" id="ARBA00023163"/>
    </source>
</evidence>
<evidence type="ECO:0000256" key="1">
    <source>
        <dbReference type="ARBA" id="ARBA00023015"/>
    </source>
</evidence>
<evidence type="ECO:0000313" key="5">
    <source>
        <dbReference type="EMBL" id="PJJ66822.1"/>
    </source>
</evidence>
<dbReference type="InterPro" id="IPR000792">
    <property type="entry name" value="Tscrpt_reg_LuxR_C"/>
</dbReference>
<dbReference type="SMART" id="SM00421">
    <property type="entry name" value="HTH_LUXR"/>
    <property type="match status" value="1"/>
</dbReference>
<keyword evidence="6" id="KW-1185">Reference proteome</keyword>
<feature type="domain" description="HTH luxR-type" evidence="4">
    <location>
        <begin position="189"/>
        <end position="254"/>
    </location>
</feature>
<dbReference type="AlphaFoldDB" id="A0A2M9C7Q9"/>
<name>A0A2M9C7Q9_9FLAO</name>
<sequence>MEPVKHILNDIWDKYPEVLSNQHVVETIPEIERIIAELFTLGPFYYYTLHVENSTLSNFSESILPMHSLNKYPQHLKDIIDLIHPDDLAFVMEAEAWTLEMYKEIGFEHQMSLKSGYCFRMKTKENTYELFHHQAIHTLKDKNGKLLQTINIHTNIQHLSHENNYVVTVSGIGTRHDFYQKTLRPEWFALNITDRLTKRELEVFVLLIKGYSDKEIAETIVISYHTVRTHHKNILKKTKSKNSKELIKKGLIQGFL</sequence>
<gene>
    <name evidence="5" type="ORF">CLV73_0815</name>
</gene>
<dbReference type="Pfam" id="PF00196">
    <property type="entry name" value="GerE"/>
    <property type="match status" value="1"/>
</dbReference>
<comment type="caution">
    <text evidence="5">The sequence shown here is derived from an EMBL/GenBank/DDBJ whole genome shotgun (WGS) entry which is preliminary data.</text>
</comment>
<dbReference type="EMBL" id="PGFD01000001">
    <property type="protein sequence ID" value="PJJ66822.1"/>
    <property type="molecule type" value="Genomic_DNA"/>
</dbReference>